<organism evidence="6 7">
    <name type="scientific">Chryseobacterium lathyri</name>
    <dbReference type="NCBI Taxonomy" id="395933"/>
    <lineage>
        <taxon>Bacteria</taxon>
        <taxon>Pseudomonadati</taxon>
        <taxon>Bacteroidota</taxon>
        <taxon>Flavobacteriia</taxon>
        <taxon>Flavobacteriales</taxon>
        <taxon>Weeksellaceae</taxon>
        <taxon>Chryseobacterium group</taxon>
        <taxon>Chryseobacterium</taxon>
    </lineage>
</organism>
<keyword evidence="4" id="KW-0812">Transmembrane</keyword>
<dbReference type="PROSITE" id="PS01124">
    <property type="entry name" value="HTH_ARAC_FAMILY_2"/>
    <property type="match status" value="1"/>
</dbReference>
<feature type="transmembrane region" description="Helical" evidence="4">
    <location>
        <begin position="94"/>
        <end position="113"/>
    </location>
</feature>
<dbReference type="GO" id="GO:0043565">
    <property type="term" value="F:sequence-specific DNA binding"/>
    <property type="evidence" value="ECO:0007669"/>
    <property type="project" value="InterPro"/>
</dbReference>
<evidence type="ECO:0000256" key="2">
    <source>
        <dbReference type="ARBA" id="ARBA00023125"/>
    </source>
</evidence>
<keyword evidence="2" id="KW-0238">DNA-binding</keyword>
<dbReference type="GO" id="GO:0003700">
    <property type="term" value="F:DNA-binding transcription factor activity"/>
    <property type="evidence" value="ECO:0007669"/>
    <property type="project" value="InterPro"/>
</dbReference>
<comment type="caution">
    <text evidence="6">The sequence shown here is derived from an EMBL/GenBank/DDBJ whole genome shotgun (WGS) entry which is preliminary data.</text>
</comment>
<keyword evidence="1" id="KW-0805">Transcription regulation</keyword>
<evidence type="ECO:0000313" key="7">
    <source>
        <dbReference type="Proteomes" id="UP000321150"/>
    </source>
</evidence>
<dbReference type="InterPro" id="IPR009057">
    <property type="entry name" value="Homeodomain-like_sf"/>
</dbReference>
<dbReference type="AlphaFoldDB" id="A0A511Y7Z9"/>
<evidence type="ECO:0000259" key="5">
    <source>
        <dbReference type="PROSITE" id="PS01124"/>
    </source>
</evidence>
<evidence type="ECO:0000256" key="3">
    <source>
        <dbReference type="ARBA" id="ARBA00023163"/>
    </source>
</evidence>
<evidence type="ECO:0000313" key="6">
    <source>
        <dbReference type="EMBL" id="GEN71320.1"/>
    </source>
</evidence>
<name>A0A511Y7Z9_9FLAO</name>
<evidence type="ECO:0000256" key="4">
    <source>
        <dbReference type="SAM" id="Phobius"/>
    </source>
</evidence>
<dbReference type="EMBL" id="BJYI01000005">
    <property type="protein sequence ID" value="GEN71320.1"/>
    <property type="molecule type" value="Genomic_DNA"/>
</dbReference>
<reference evidence="6 7" key="1">
    <citation type="submission" date="2019-07" db="EMBL/GenBank/DDBJ databases">
        <title>Whole genome shotgun sequence of Chryseobacterium lathyri NBRC 105250.</title>
        <authorList>
            <person name="Hosoyama A."/>
            <person name="Uohara A."/>
            <person name="Ohji S."/>
            <person name="Ichikawa N."/>
        </authorList>
    </citation>
    <scope>NUCLEOTIDE SEQUENCE [LARGE SCALE GENOMIC DNA]</scope>
    <source>
        <strain evidence="6 7">NBRC 105250</strain>
    </source>
</reference>
<dbReference type="RefSeq" id="WP_157963402.1">
    <property type="nucleotide sequence ID" value="NZ_BJYI01000005.1"/>
</dbReference>
<protein>
    <recommendedName>
        <fullName evidence="5">HTH araC/xylS-type domain-containing protein</fullName>
    </recommendedName>
</protein>
<dbReference type="PANTHER" id="PTHR43280:SF2">
    <property type="entry name" value="HTH-TYPE TRANSCRIPTIONAL REGULATOR EXSA"/>
    <property type="match status" value="1"/>
</dbReference>
<keyword evidence="3" id="KW-0804">Transcription</keyword>
<dbReference type="SMART" id="SM00342">
    <property type="entry name" value="HTH_ARAC"/>
    <property type="match status" value="1"/>
</dbReference>
<keyword evidence="4" id="KW-1133">Transmembrane helix</keyword>
<proteinExistence type="predicted"/>
<dbReference type="Pfam" id="PF12833">
    <property type="entry name" value="HTH_18"/>
    <property type="match status" value="1"/>
</dbReference>
<dbReference type="InterPro" id="IPR018060">
    <property type="entry name" value="HTH_AraC"/>
</dbReference>
<dbReference type="PANTHER" id="PTHR43280">
    <property type="entry name" value="ARAC-FAMILY TRANSCRIPTIONAL REGULATOR"/>
    <property type="match status" value="1"/>
</dbReference>
<feature type="domain" description="HTH araC/xylS-type" evidence="5">
    <location>
        <begin position="158"/>
        <end position="262"/>
    </location>
</feature>
<sequence>MEVEKKKNLNISSEIYNCTHVNNQTKSWSHPKLQEFLKIFTVNPMFLVLGSNKSKTEGSDIACICSQKMKELNLMVKDCKGCLRPIGNPTQIKILILCLAASITIIIGLIIFIRIKPNTNNNSDIYLPEKSTEISPTEIPDAKLPNSISSSTELLILEKLNNFEDNNMFTKKGVTLGNLATEFGTNVKYLSAIIKKYKSDSFKTYINTLRINYIISKMDNDISYKKYKISYLAEVTGFATASSFTKTFKEITGLPPSLYFENKYDKSVSE</sequence>
<evidence type="ECO:0000256" key="1">
    <source>
        <dbReference type="ARBA" id="ARBA00023015"/>
    </source>
</evidence>
<dbReference type="Gene3D" id="1.10.10.60">
    <property type="entry name" value="Homeodomain-like"/>
    <property type="match status" value="2"/>
</dbReference>
<gene>
    <name evidence="6" type="ORF">CLA01_13920</name>
</gene>
<accession>A0A511Y7Z9</accession>
<keyword evidence="4" id="KW-0472">Membrane</keyword>
<dbReference type="Proteomes" id="UP000321150">
    <property type="component" value="Unassembled WGS sequence"/>
</dbReference>
<dbReference type="SUPFAM" id="SSF46689">
    <property type="entry name" value="Homeodomain-like"/>
    <property type="match status" value="1"/>
</dbReference>